<dbReference type="eggNOG" id="arCOG02491">
    <property type="taxonomic scope" value="Archaea"/>
</dbReference>
<gene>
    <name evidence="2" type="ordered locus">Metfor_1040</name>
</gene>
<dbReference type="SUPFAM" id="SSF50998">
    <property type="entry name" value="Quinoprotein alcohol dehydrogenase-like"/>
    <property type="match status" value="1"/>
</dbReference>
<dbReference type="STRING" id="593750.Metfor_1040"/>
<dbReference type="InParanoid" id="L0HG73"/>
<dbReference type="EMBL" id="CP003167">
    <property type="protein sequence ID" value="AGB02089.1"/>
    <property type="molecule type" value="Genomic_DNA"/>
</dbReference>
<dbReference type="InterPro" id="IPR001680">
    <property type="entry name" value="WD40_rpt"/>
</dbReference>
<dbReference type="InterPro" id="IPR015943">
    <property type="entry name" value="WD40/YVTN_repeat-like_dom_sf"/>
</dbReference>
<organism evidence="2 3">
    <name type="scientific">Methanoregula formicica (strain DSM 22288 / NBRC 105244 / SMSP)</name>
    <dbReference type="NCBI Taxonomy" id="593750"/>
    <lineage>
        <taxon>Archaea</taxon>
        <taxon>Methanobacteriati</taxon>
        <taxon>Methanobacteriota</taxon>
        <taxon>Stenosarchaea group</taxon>
        <taxon>Methanomicrobia</taxon>
        <taxon>Methanomicrobiales</taxon>
        <taxon>Methanoregulaceae</taxon>
        <taxon>Methanoregula</taxon>
    </lineage>
</organism>
<evidence type="ECO:0000259" key="1">
    <source>
        <dbReference type="Pfam" id="PF13360"/>
    </source>
</evidence>
<dbReference type="HOGENOM" id="CLU_649914_0_0_2"/>
<sequence precursor="true">MTTGTRILVLSTLFILATSLVGNAAAMSIGIDWKQTPYLPESVFSGVTMTPDASMVSAGGSQILVRNWNGSMRWGGQPGFITSMSSEGDWVVTSDGITATLYNRSGQEMWSRSMGGAVRAVAVAPKAAFVVTTDEKGNWITWNRNGELLHRNKTEVAKRLAIAPAGNLIVTATENGLRYYSSTLTPLWTDPREGSLDEYIIISTDGSTILTYGGRRLSSHTPEGELNWQVDVSTAAINDVACSQDGSFIVVGSQDNAVRGLDRYGKIHWTFKTAQWPNAVGTSANGVVVAAGVNDGAVIILDHHGKEQTKKQFDLRIQPRTLAMSRDGTKVVVADQRYLYGLSLHDDSASETPDETIFVAAPLNPVPKTTEPTTLPTTMIPEVTMPEEARPTPTTTKASPSGAWALLPAATGALWLAMRGRN</sequence>
<keyword evidence="3" id="KW-1185">Reference proteome</keyword>
<proteinExistence type="predicted"/>
<evidence type="ECO:0000313" key="2">
    <source>
        <dbReference type="EMBL" id="AGB02089.1"/>
    </source>
</evidence>
<dbReference type="InterPro" id="IPR002372">
    <property type="entry name" value="PQQ_rpt_dom"/>
</dbReference>
<dbReference type="AlphaFoldDB" id="L0HG73"/>
<dbReference type="RefSeq" id="WP_015285053.1">
    <property type="nucleotide sequence ID" value="NC_019943.1"/>
</dbReference>
<reference evidence="2 3" key="2">
    <citation type="journal article" date="2014" name="Genome Announc.">
        <title>Complete Genome Sequence of Methanoregula formicica SMSPT, a Mesophilic Hydrogenotrophic Methanogen Isolated from a Methanogenic Upflow Anaerobic Sludge Blanket Reactor.</title>
        <authorList>
            <person name="Yamamoto K."/>
            <person name="Tamaki H."/>
            <person name="Cadillo-Quiroz H."/>
            <person name="Imachi H."/>
            <person name="Kyrpides N."/>
            <person name="Woyke T."/>
            <person name="Goodwin L."/>
            <person name="Zinder S.H."/>
            <person name="Kamagata Y."/>
            <person name="Liu W.T."/>
        </authorList>
    </citation>
    <scope>NUCLEOTIDE SEQUENCE [LARGE SCALE GENOMIC DNA]</scope>
    <source>
        <strain evidence="3">DSM 22288 / NBRC 105244 / SMSP</strain>
    </source>
</reference>
<reference evidence="3" key="1">
    <citation type="submission" date="2011-12" db="EMBL/GenBank/DDBJ databases">
        <title>Complete sequence of Methanoregula formicicum SMSP.</title>
        <authorList>
            <person name="Lucas S."/>
            <person name="Han J."/>
            <person name="Lapidus A."/>
            <person name="Cheng J.-F."/>
            <person name="Goodwin L."/>
            <person name="Pitluck S."/>
            <person name="Peters L."/>
            <person name="Ovchinnikova G."/>
            <person name="Teshima H."/>
            <person name="Detter J.C."/>
            <person name="Han C."/>
            <person name="Tapia R."/>
            <person name="Land M."/>
            <person name="Hauser L."/>
            <person name="Kyrpides N."/>
            <person name="Ivanova N."/>
            <person name="Pagani I."/>
            <person name="Imachi H."/>
            <person name="Tamaki H."/>
            <person name="Sekiguchi Y."/>
            <person name="Kamagata Y."/>
            <person name="Cadillo-Quiroz H."/>
            <person name="Zinder S."/>
            <person name="Liu W.-T."/>
            <person name="Woyke T."/>
        </authorList>
    </citation>
    <scope>NUCLEOTIDE SEQUENCE [LARGE SCALE GENOMIC DNA]</scope>
    <source>
        <strain evidence="3">DSM 22288 / NBRC 105244 / SMSP</strain>
    </source>
</reference>
<name>L0HG73_METFS</name>
<dbReference type="Pfam" id="PF13360">
    <property type="entry name" value="PQQ_2"/>
    <property type="match status" value="1"/>
</dbReference>
<dbReference type="Proteomes" id="UP000010824">
    <property type="component" value="Chromosome"/>
</dbReference>
<dbReference type="GeneID" id="14310353"/>
<dbReference type="KEGG" id="mfo:Metfor_1040"/>
<accession>L0HG73</accession>
<dbReference type="Gene3D" id="2.130.10.10">
    <property type="entry name" value="YVTN repeat-like/Quinoprotein amine dehydrogenase"/>
    <property type="match status" value="2"/>
</dbReference>
<dbReference type="InterPro" id="IPR011047">
    <property type="entry name" value="Quinoprotein_ADH-like_sf"/>
</dbReference>
<dbReference type="SMART" id="SM00320">
    <property type="entry name" value="WD40"/>
    <property type="match status" value="4"/>
</dbReference>
<protein>
    <submittedName>
        <fullName evidence="2">WD domain, G-beta repeat-containing protein</fullName>
    </submittedName>
</protein>
<feature type="domain" description="Pyrrolo-quinoline quinone repeat" evidence="1">
    <location>
        <begin position="187"/>
        <end position="307"/>
    </location>
</feature>
<evidence type="ECO:0000313" key="3">
    <source>
        <dbReference type="Proteomes" id="UP000010824"/>
    </source>
</evidence>